<reference evidence="2" key="1">
    <citation type="journal article" date="2024" name="Proc. Natl. Acad. Sci. U.S.A.">
        <title>Extraordinary preservation of gene collinearity over three hundred million years revealed in homosporous lycophytes.</title>
        <authorList>
            <person name="Li C."/>
            <person name="Wickell D."/>
            <person name="Kuo L.Y."/>
            <person name="Chen X."/>
            <person name="Nie B."/>
            <person name="Liao X."/>
            <person name="Peng D."/>
            <person name="Ji J."/>
            <person name="Jenkins J."/>
            <person name="Williams M."/>
            <person name="Shu S."/>
            <person name="Plott C."/>
            <person name="Barry K."/>
            <person name="Rajasekar S."/>
            <person name="Grimwood J."/>
            <person name="Han X."/>
            <person name="Sun S."/>
            <person name="Hou Z."/>
            <person name="He W."/>
            <person name="Dai G."/>
            <person name="Sun C."/>
            <person name="Schmutz J."/>
            <person name="Leebens-Mack J.H."/>
            <person name="Li F.W."/>
            <person name="Wang L."/>
        </authorList>
    </citation>
    <scope>NUCLEOTIDE SEQUENCE [LARGE SCALE GENOMIC DNA]</scope>
    <source>
        <strain evidence="2">cv. PW_Plant_1</strain>
    </source>
</reference>
<protein>
    <submittedName>
        <fullName evidence="1">Uncharacterized protein</fullName>
    </submittedName>
</protein>
<keyword evidence="2" id="KW-1185">Reference proteome</keyword>
<accession>A0ACC2EI16</accession>
<evidence type="ECO:0000313" key="1">
    <source>
        <dbReference type="EMBL" id="KAJ7566218.1"/>
    </source>
</evidence>
<dbReference type="EMBL" id="CM055093">
    <property type="protein sequence ID" value="KAJ7566218.1"/>
    <property type="molecule type" value="Genomic_DNA"/>
</dbReference>
<comment type="caution">
    <text evidence="1">The sequence shown here is derived from an EMBL/GenBank/DDBJ whole genome shotgun (WGS) entry which is preliminary data.</text>
</comment>
<name>A0ACC2EI16_DIPCM</name>
<dbReference type="Proteomes" id="UP001162992">
    <property type="component" value="Chromosome 2"/>
</dbReference>
<organism evidence="1 2">
    <name type="scientific">Diphasiastrum complanatum</name>
    <name type="common">Issler's clubmoss</name>
    <name type="synonym">Lycopodium complanatum</name>
    <dbReference type="NCBI Taxonomy" id="34168"/>
    <lineage>
        <taxon>Eukaryota</taxon>
        <taxon>Viridiplantae</taxon>
        <taxon>Streptophyta</taxon>
        <taxon>Embryophyta</taxon>
        <taxon>Tracheophyta</taxon>
        <taxon>Lycopodiopsida</taxon>
        <taxon>Lycopodiales</taxon>
        <taxon>Lycopodiaceae</taxon>
        <taxon>Lycopodioideae</taxon>
        <taxon>Diphasiastrum</taxon>
    </lineage>
</organism>
<evidence type="ECO:0000313" key="2">
    <source>
        <dbReference type="Proteomes" id="UP001162992"/>
    </source>
</evidence>
<gene>
    <name evidence="1" type="ORF">O6H91_02G092800</name>
</gene>
<sequence length="439" mass="48060">MILQYSMMTFKAARRCRMSRRCNLHSTLILAQFAFAGFEILSRVALLKGAGQIVFSFYRNCIASLLLGLVGFIIEKKKRPALTFVTLCKFFFLGFIGVTINQVCYLVGLRYTSAIFASAMRNTIPVITFILAVLCGMEKLSLRRLHGQTKVVGCTLAICGSVLLSIYKGPAVLKSKLSIIPGQHIQSQDLISINTKRTIRIFWMISIKIESWQLGSIFIIVSCLAFAVFLILQTPTLKKYPAPISFAAFACFSSVLQLPVLAMIFEPQRSRWRPASVSEVTSIIYAGVIASGLVSGIQAWGVHEGGPVIVAAYQPLETVVTAILSFMLLKESLHLGSVIGGFLVISGLYLLIWGQEKERHELVSSSKVSDDPQLPFTVLPSNLIPFAAEVESTPSVTGLSEISVVATHVKIANDVLASELPESQRDQKASLESEQVTTS</sequence>
<proteinExistence type="predicted"/>